<evidence type="ECO:0000259" key="10">
    <source>
        <dbReference type="PROSITE" id="PS51873"/>
    </source>
</evidence>
<dbReference type="CDD" id="cd20339">
    <property type="entry name" value="BRcat_RBR_RNF216"/>
    <property type="match status" value="1"/>
</dbReference>
<dbReference type="RefSeq" id="XP_044656346.1">
    <property type="nucleotide sequence ID" value="XM_044800411.1"/>
</dbReference>
<feature type="compositionally biased region" description="Gly residues" evidence="9">
    <location>
        <begin position="729"/>
        <end position="738"/>
    </location>
</feature>
<feature type="region of interest" description="Disordered" evidence="9">
    <location>
        <begin position="916"/>
        <end position="955"/>
    </location>
</feature>
<dbReference type="Proteomes" id="UP000825890">
    <property type="component" value="Unassembled WGS sequence"/>
</dbReference>
<feature type="coiled-coil region" evidence="8">
    <location>
        <begin position="412"/>
        <end position="446"/>
    </location>
</feature>
<evidence type="ECO:0000313" key="12">
    <source>
        <dbReference type="Proteomes" id="UP000825890"/>
    </source>
</evidence>
<keyword evidence="3" id="KW-0479">Metal-binding</keyword>
<evidence type="ECO:0000256" key="2">
    <source>
        <dbReference type="ARBA" id="ARBA00022679"/>
    </source>
</evidence>
<keyword evidence="12" id="KW-1185">Reference proteome</keyword>
<keyword evidence="5" id="KW-0863">Zinc-finger</keyword>
<evidence type="ECO:0000256" key="6">
    <source>
        <dbReference type="ARBA" id="ARBA00022786"/>
    </source>
</evidence>
<dbReference type="InterPro" id="IPR047546">
    <property type="entry name" value="Rcat_RBR_RNF216"/>
</dbReference>
<protein>
    <recommendedName>
        <fullName evidence="10">RING-type domain-containing protein</fullName>
    </recommendedName>
</protein>
<comment type="pathway">
    <text evidence="1">Protein modification; protein ubiquitination.</text>
</comment>
<evidence type="ECO:0000256" key="5">
    <source>
        <dbReference type="ARBA" id="ARBA00022771"/>
    </source>
</evidence>
<dbReference type="OrthoDB" id="10009520at2759"/>
<feature type="coiled-coil region" evidence="8">
    <location>
        <begin position="318"/>
        <end position="345"/>
    </location>
</feature>
<evidence type="ECO:0000256" key="3">
    <source>
        <dbReference type="ARBA" id="ARBA00022723"/>
    </source>
</evidence>
<dbReference type="InterPro" id="IPR047545">
    <property type="entry name" value="BRcat_RBR_RNF216"/>
</dbReference>
<evidence type="ECO:0000256" key="7">
    <source>
        <dbReference type="ARBA" id="ARBA00022833"/>
    </source>
</evidence>
<evidence type="ECO:0000256" key="9">
    <source>
        <dbReference type="SAM" id="MobiDB-lite"/>
    </source>
</evidence>
<dbReference type="PROSITE" id="PS51873">
    <property type="entry name" value="TRIAD"/>
    <property type="match status" value="1"/>
</dbReference>
<organism evidence="11 12">
    <name type="scientific">Cercospora kikuchii</name>
    <dbReference type="NCBI Taxonomy" id="84275"/>
    <lineage>
        <taxon>Eukaryota</taxon>
        <taxon>Fungi</taxon>
        <taxon>Dikarya</taxon>
        <taxon>Ascomycota</taxon>
        <taxon>Pezizomycotina</taxon>
        <taxon>Dothideomycetes</taxon>
        <taxon>Dothideomycetidae</taxon>
        <taxon>Mycosphaerellales</taxon>
        <taxon>Mycosphaerellaceae</taxon>
        <taxon>Cercospora</taxon>
    </lineage>
</organism>
<evidence type="ECO:0000256" key="4">
    <source>
        <dbReference type="ARBA" id="ARBA00022737"/>
    </source>
</evidence>
<dbReference type="GeneID" id="68290723"/>
<dbReference type="SUPFAM" id="SSF57850">
    <property type="entry name" value="RING/U-box"/>
    <property type="match status" value="1"/>
</dbReference>
<dbReference type="EMBL" id="BOLY01000003">
    <property type="protein sequence ID" value="GIZ41859.1"/>
    <property type="molecule type" value="Genomic_DNA"/>
</dbReference>
<evidence type="ECO:0000256" key="1">
    <source>
        <dbReference type="ARBA" id="ARBA00004906"/>
    </source>
</evidence>
<dbReference type="Gene3D" id="1.20.120.1750">
    <property type="match status" value="1"/>
</dbReference>
<sequence length="955" mass="104486">MAAARASSQVIDLVSSSEDEDDLQILDRPPRSVPATAFGNPGPHGLPELEPRNAYAAGLEDYGMGTAPGSFPNGIEDDQIFHQDPAEQERPRGGGEYQYFGDELVWIPDDSPPPSPVRQASPPVQEGANMRGLDYDNAFPPLATAPVYNSDTCLQRVLEVFPDVSHEHVLSLYAELGQQQPPMLGPDIYENIVMKLAEADSYPKQGKGKQPAAKRKAESELQNDDFKRWEGPDRRAPLKMLNRPVASALKADFPDVPMKIIAEQLSQHRQHLFQTYVALAAMRDAKDSGWTGRPSAMASADTIVLNTGVPELYDELQAARKRVSAVRAERTIEQARRRAEEENLRRAVEAGETAECQACFDDLPMNRQIHCNGVEAHFTCFDCITTYIKSEVGQSRCGVMCTAGCGSGYPHAQLHLLEDKQLLEKLEQLQQEKDIRDAELDDLSECPFCDYKAILPPIEEDFEFRCLNPDCEKVSCRRCKAASHIPKSCEEHAKDHKLNSRHKIEEAMTAALVRKCNKCSKPFIKDFGCNKMSCSSCGNLQCYVCSETVKDYNHFDQNAPGARSLNPAGPSSKRCPLYDNVEERHEREIKEAEAKARAEALEANPDITEEDLKIKESDAVRKATQAKIGQQGGVRGPPGFPGGDYGLFNLGAGLDIDADLDDEDHDVRDLQIRAAQRRLRAQAHARAMMVGRAARANRVGALRAQAGAVRAPDRAGGANAAPDNPRGPLGHGLGGHIAGHGAQAHLARPQPVYQGLAHPHPLQAPQLGMPNMVGYMPIYGLQRPDAGQLAQQAPVPPPANAAPHRYGNAPHGLQAAAADRPLERDHGPGYVLGARNNGLGGQQGLFDAFVEDPFGGGDADPFGFGRIIQGDQAPPRFPEMLAPGQPRNHELGRNAQPELREQHDALAYRTARERQRNALQNMEDRAGGDGTVYELDYADPRRRRRGVFPGAPNAG</sequence>
<accession>A0A9P3CCS4</accession>
<feature type="region of interest" description="Disordered" evidence="9">
    <location>
        <begin position="1"/>
        <end position="50"/>
    </location>
</feature>
<dbReference type="GO" id="GO:0016740">
    <property type="term" value="F:transferase activity"/>
    <property type="evidence" value="ECO:0007669"/>
    <property type="project" value="UniProtKB-KW"/>
</dbReference>
<keyword evidence="6" id="KW-0833">Ubl conjugation pathway</keyword>
<reference evidence="11 12" key="1">
    <citation type="submission" date="2021-01" db="EMBL/GenBank/DDBJ databases">
        <title>Cercospora kikuchii MAFF 305040 whole genome shotgun sequence.</title>
        <authorList>
            <person name="Kashiwa T."/>
            <person name="Suzuki T."/>
        </authorList>
    </citation>
    <scope>NUCLEOTIDE SEQUENCE [LARGE SCALE GENOMIC DNA]</scope>
    <source>
        <strain evidence="11 12">MAFF 305040</strain>
    </source>
</reference>
<feature type="compositionally biased region" description="Basic and acidic residues" evidence="9">
    <location>
        <begin position="916"/>
        <end position="927"/>
    </location>
</feature>
<keyword evidence="4" id="KW-0677">Repeat</keyword>
<feature type="domain" description="RING-type" evidence="10">
    <location>
        <begin position="352"/>
        <end position="565"/>
    </location>
</feature>
<keyword evidence="8" id="KW-0175">Coiled coil</keyword>
<dbReference type="InterPro" id="IPR051628">
    <property type="entry name" value="LUBAC_E3_Ligases"/>
</dbReference>
<feature type="compositionally biased region" description="Basic and acidic residues" evidence="9">
    <location>
        <begin position="215"/>
        <end position="232"/>
    </location>
</feature>
<feature type="compositionally biased region" description="Polar residues" evidence="9">
    <location>
        <begin position="1"/>
        <end position="10"/>
    </location>
</feature>
<feature type="region of interest" description="Disordered" evidence="9">
    <location>
        <begin position="202"/>
        <end position="232"/>
    </location>
</feature>
<keyword evidence="7" id="KW-0862">Zinc</keyword>
<dbReference type="AlphaFoldDB" id="A0A9P3CCS4"/>
<evidence type="ECO:0000313" key="11">
    <source>
        <dbReference type="EMBL" id="GIZ41859.1"/>
    </source>
</evidence>
<name>A0A9P3CCS4_9PEZI</name>
<proteinExistence type="predicted"/>
<comment type="caution">
    <text evidence="11">The sequence shown here is derived from an EMBL/GenBank/DDBJ whole genome shotgun (WGS) entry which is preliminary data.</text>
</comment>
<dbReference type="InterPro" id="IPR044066">
    <property type="entry name" value="TRIAD_supradom"/>
</dbReference>
<keyword evidence="2" id="KW-0808">Transferase</keyword>
<feature type="region of interest" description="Disordered" evidence="9">
    <location>
        <begin position="710"/>
        <end position="739"/>
    </location>
</feature>
<evidence type="ECO:0000256" key="8">
    <source>
        <dbReference type="SAM" id="Coils"/>
    </source>
</evidence>
<dbReference type="GO" id="GO:0008270">
    <property type="term" value="F:zinc ion binding"/>
    <property type="evidence" value="ECO:0007669"/>
    <property type="project" value="UniProtKB-KW"/>
</dbReference>
<dbReference type="PANTHER" id="PTHR22770">
    <property type="entry name" value="UBIQUITIN CONJUGATING ENZYME 7 INTERACTING PROTEIN-RELATED"/>
    <property type="match status" value="1"/>
</dbReference>
<gene>
    <name evidence="11" type="ORF">CKM354_000514800</name>
</gene>
<dbReference type="PANTHER" id="PTHR22770:SF47">
    <property type="entry name" value="E3 UBIQUITIN-PROTEIN LIGASE RNF216"/>
    <property type="match status" value="1"/>
</dbReference>
<dbReference type="CDD" id="cd20353">
    <property type="entry name" value="Rcat_RBR_RNF216"/>
    <property type="match status" value="1"/>
</dbReference>
<dbReference type="Pfam" id="PF26200">
    <property type="entry name" value="Rcat_RNF216"/>
    <property type="match status" value="1"/>
</dbReference>